<name>A0ABS4H9S9_9BACI</name>
<proteinExistence type="predicted"/>
<protein>
    <recommendedName>
        <fullName evidence="1">MEDS domain-containing protein</fullName>
    </recommendedName>
</protein>
<accession>A0ABS4H9S9</accession>
<evidence type="ECO:0000313" key="3">
    <source>
        <dbReference type="Proteomes" id="UP001519328"/>
    </source>
</evidence>
<comment type="caution">
    <text evidence="2">The sequence shown here is derived from an EMBL/GenBank/DDBJ whole genome shotgun (WGS) entry which is preliminary data.</text>
</comment>
<evidence type="ECO:0000259" key="1">
    <source>
        <dbReference type="Pfam" id="PF14417"/>
    </source>
</evidence>
<gene>
    <name evidence="2" type="ORF">J2Z82_000115</name>
</gene>
<dbReference type="EMBL" id="JAGGKK010000001">
    <property type="protein sequence ID" value="MBP1947192.1"/>
    <property type="molecule type" value="Genomic_DNA"/>
</dbReference>
<evidence type="ECO:0000313" key="2">
    <source>
        <dbReference type="EMBL" id="MBP1947192.1"/>
    </source>
</evidence>
<keyword evidence="3" id="KW-1185">Reference proteome</keyword>
<sequence length="189" mass="22171">MIPLTKYLQEFDSAHILYVFEEKNNYIENMMAYIKAGTESGHHLIIIENQNVFHEVEEKIKKLYSNEEQKYIHHIDNYSFYRSYTKSHMQSIVKHFHNKLNACINENSTIRTWAHVEWKSNNTSSNKLEEFDNIEDCSLSEIGIMSVCAYDASAISASLQTKLLRNHEYFMTDKELVRSSLFGIPKKCS</sequence>
<dbReference type="InterPro" id="IPR025847">
    <property type="entry name" value="MEDS_domain"/>
</dbReference>
<dbReference type="Pfam" id="PF14417">
    <property type="entry name" value="MEDS"/>
    <property type="match status" value="1"/>
</dbReference>
<reference evidence="2 3" key="1">
    <citation type="submission" date="2021-03" db="EMBL/GenBank/DDBJ databases">
        <title>Genomic Encyclopedia of Type Strains, Phase IV (KMG-IV): sequencing the most valuable type-strain genomes for metagenomic binning, comparative biology and taxonomic classification.</title>
        <authorList>
            <person name="Goeker M."/>
        </authorList>
    </citation>
    <scope>NUCLEOTIDE SEQUENCE [LARGE SCALE GENOMIC DNA]</scope>
    <source>
        <strain evidence="2 3">DSM 21085</strain>
    </source>
</reference>
<dbReference type="Proteomes" id="UP001519328">
    <property type="component" value="Unassembled WGS sequence"/>
</dbReference>
<feature type="domain" description="MEDS" evidence="1">
    <location>
        <begin position="15"/>
        <end position="167"/>
    </location>
</feature>
<dbReference type="RefSeq" id="WP_209478849.1">
    <property type="nucleotide sequence ID" value="NZ_JAGGKK010000001.1"/>
</dbReference>
<organism evidence="2 3">
    <name type="scientific">Virgibacillus litoralis</name>
    <dbReference type="NCBI Taxonomy" id="578221"/>
    <lineage>
        <taxon>Bacteria</taxon>
        <taxon>Bacillati</taxon>
        <taxon>Bacillota</taxon>
        <taxon>Bacilli</taxon>
        <taxon>Bacillales</taxon>
        <taxon>Bacillaceae</taxon>
        <taxon>Virgibacillus</taxon>
    </lineage>
</organism>